<feature type="compositionally biased region" description="Low complexity" evidence="1">
    <location>
        <begin position="264"/>
        <end position="279"/>
    </location>
</feature>
<feature type="region of interest" description="Disordered" evidence="1">
    <location>
        <begin position="223"/>
        <end position="279"/>
    </location>
</feature>
<dbReference type="GO" id="GO:0016705">
    <property type="term" value="F:oxidoreductase activity, acting on paired donors, with incorporation or reduction of molecular oxygen"/>
    <property type="evidence" value="ECO:0007669"/>
    <property type="project" value="InterPro"/>
</dbReference>
<feature type="domain" description="Luciferase-like" evidence="2">
    <location>
        <begin position="38"/>
        <end position="237"/>
    </location>
</feature>
<dbReference type="InterPro" id="IPR050766">
    <property type="entry name" value="Bact_Lucif_Oxidored"/>
</dbReference>
<dbReference type="KEGG" id="bapi:BBC0122_017380"/>
<dbReference type="GO" id="GO:0005829">
    <property type="term" value="C:cytosol"/>
    <property type="evidence" value="ECO:0007669"/>
    <property type="project" value="TreeGrafter"/>
</dbReference>
<dbReference type="Proteomes" id="UP000189632">
    <property type="component" value="Chromosome"/>
</dbReference>
<reference evidence="3 4" key="1">
    <citation type="submission" date="2016-11" db="EMBL/GenBank/DDBJ databases">
        <title>Comparative genomics of Bartonella apis.</title>
        <authorList>
            <person name="Engel P."/>
        </authorList>
    </citation>
    <scope>NUCLEOTIDE SEQUENCE [LARGE SCALE GENOMIC DNA]</scope>
    <source>
        <strain evidence="3 4">BBC0122</strain>
    </source>
</reference>
<sequence length="408" mass="45581">MLLKCYIARLYNELKITVSILKNIGFISFGRWNEQDQSSTRSQRDAFLQTIEMAVAAEEIGVDSAFFRIHHFSNSFSSPFPLLAAIGTRTTRIEIGTAVVDLRYENPFYMAETAGATDLICGERLQLGLGRGAPWSAIEGWSHFGYQPEAGQNETDMAIKRAEIFLDLLNGEKNIKLENPFPDDPSDYRMARVEPFSPSLKQRIWWASGSLSSAEWAAKHGLNLQSAGNSGPKTDKAMTEKNAMTEKKAIPEKKAGTSAKTGETQNGSATSSSTAGQTGKMVKFANQPDHIKHYLQAWKEAGHKRKPRVAIIRELVPLDNEAEKKQFHDVSAKLADLWPNHRKARTVFEGGYCGSSEEIVELMKKDEAVRLADTIMIPVANEIGLDFNLRLLEKIVKNIKPYLEDDRQ</sequence>
<evidence type="ECO:0000256" key="1">
    <source>
        <dbReference type="SAM" id="MobiDB-lite"/>
    </source>
</evidence>
<evidence type="ECO:0000313" key="3">
    <source>
        <dbReference type="EMBL" id="AQT47837.1"/>
    </source>
</evidence>
<dbReference type="Pfam" id="PF00296">
    <property type="entry name" value="Bac_luciferase"/>
    <property type="match status" value="1"/>
</dbReference>
<evidence type="ECO:0000259" key="2">
    <source>
        <dbReference type="Pfam" id="PF00296"/>
    </source>
</evidence>
<proteinExistence type="predicted"/>
<evidence type="ECO:0000313" key="4">
    <source>
        <dbReference type="Proteomes" id="UP000189632"/>
    </source>
</evidence>
<dbReference type="PANTHER" id="PTHR30137:SF15">
    <property type="entry name" value="BLL6902 PROTEIN"/>
    <property type="match status" value="1"/>
</dbReference>
<dbReference type="AlphaFoldDB" id="A0A1U9MIQ3"/>
<name>A0A1U9MIQ3_9HYPH</name>
<feature type="compositionally biased region" description="Basic and acidic residues" evidence="1">
    <location>
        <begin position="233"/>
        <end position="255"/>
    </location>
</feature>
<dbReference type="SUPFAM" id="SSF51679">
    <property type="entry name" value="Bacterial luciferase-like"/>
    <property type="match status" value="2"/>
</dbReference>
<accession>A0A1U9MIQ3</accession>
<dbReference type="Gene3D" id="3.20.20.30">
    <property type="entry name" value="Luciferase-like domain"/>
    <property type="match status" value="1"/>
</dbReference>
<dbReference type="InterPro" id="IPR011251">
    <property type="entry name" value="Luciferase-like_dom"/>
</dbReference>
<dbReference type="EMBL" id="CP015625">
    <property type="protein sequence ID" value="AQT47837.1"/>
    <property type="molecule type" value="Genomic_DNA"/>
</dbReference>
<gene>
    <name evidence="3" type="ORF">BBC0122_017380</name>
</gene>
<feature type="compositionally biased region" description="Polar residues" evidence="1">
    <location>
        <begin position="223"/>
        <end position="232"/>
    </location>
</feature>
<keyword evidence="4" id="KW-1185">Reference proteome</keyword>
<dbReference type="InterPro" id="IPR036661">
    <property type="entry name" value="Luciferase-like_sf"/>
</dbReference>
<organism evidence="3 4">
    <name type="scientific">Bartonella choladocola</name>
    <dbReference type="NCBI Taxonomy" id="2750995"/>
    <lineage>
        <taxon>Bacteria</taxon>
        <taxon>Pseudomonadati</taxon>
        <taxon>Pseudomonadota</taxon>
        <taxon>Alphaproteobacteria</taxon>
        <taxon>Hyphomicrobiales</taxon>
        <taxon>Bartonellaceae</taxon>
        <taxon>Bartonella</taxon>
    </lineage>
</organism>
<dbReference type="PANTHER" id="PTHR30137">
    <property type="entry name" value="LUCIFERASE-LIKE MONOOXYGENASE"/>
    <property type="match status" value="1"/>
</dbReference>
<protein>
    <submittedName>
        <fullName evidence="3">Flavin-dependent oxidoreductase</fullName>
    </submittedName>
</protein>